<proteinExistence type="predicted"/>
<gene>
    <name evidence="2" type="ORF">ASIM_LOCUS8568</name>
</gene>
<evidence type="ECO:0000313" key="2">
    <source>
        <dbReference type="EMBL" id="VDK32873.1"/>
    </source>
</evidence>
<feature type="region of interest" description="Disordered" evidence="1">
    <location>
        <begin position="14"/>
        <end position="60"/>
    </location>
</feature>
<feature type="compositionally biased region" description="Basic and acidic residues" evidence="1">
    <location>
        <begin position="19"/>
        <end position="28"/>
    </location>
</feature>
<sequence length="88" mass="9930">MRLIEWSNSLVKRKKRNLSKRDDDDGKRSPGLGDSRPCRSTENGNIDGSGGVNDNSNDLRNRSVGIRLSEFGPKWLNFSDRPSVECQH</sequence>
<dbReference type="WBParaSite" id="ASIM_0000881701-mRNA-1">
    <property type="protein sequence ID" value="ASIM_0000881701-mRNA-1"/>
    <property type="gene ID" value="ASIM_0000881701"/>
</dbReference>
<feature type="compositionally biased region" description="Polar residues" evidence="1">
    <location>
        <begin position="38"/>
        <end position="58"/>
    </location>
</feature>
<reference evidence="2 3" key="2">
    <citation type="submission" date="2018-11" db="EMBL/GenBank/DDBJ databases">
        <authorList>
            <consortium name="Pathogen Informatics"/>
        </authorList>
    </citation>
    <scope>NUCLEOTIDE SEQUENCE [LARGE SCALE GENOMIC DNA]</scope>
</reference>
<evidence type="ECO:0000313" key="3">
    <source>
        <dbReference type="Proteomes" id="UP000267096"/>
    </source>
</evidence>
<name>A0A0M3JMD2_ANISI</name>
<dbReference type="Proteomes" id="UP000267096">
    <property type="component" value="Unassembled WGS sequence"/>
</dbReference>
<keyword evidence="3" id="KW-1185">Reference proteome</keyword>
<accession>A0A0M3JMD2</accession>
<evidence type="ECO:0000256" key="1">
    <source>
        <dbReference type="SAM" id="MobiDB-lite"/>
    </source>
</evidence>
<dbReference type="EMBL" id="UYRR01023670">
    <property type="protein sequence ID" value="VDK32873.1"/>
    <property type="molecule type" value="Genomic_DNA"/>
</dbReference>
<evidence type="ECO:0000313" key="4">
    <source>
        <dbReference type="WBParaSite" id="ASIM_0000881701-mRNA-1"/>
    </source>
</evidence>
<reference evidence="4" key="1">
    <citation type="submission" date="2017-02" db="UniProtKB">
        <authorList>
            <consortium name="WormBaseParasite"/>
        </authorList>
    </citation>
    <scope>IDENTIFICATION</scope>
</reference>
<organism evidence="4">
    <name type="scientific">Anisakis simplex</name>
    <name type="common">Herring worm</name>
    <dbReference type="NCBI Taxonomy" id="6269"/>
    <lineage>
        <taxon>Eukaryota</taxon>
        <taxon>Metazoa</taxon>
        <taxon>Ecdysozoa</taxon>
        <taxon>Nematoda</taxon>
        <taxon>Chromadorea</taxon>
        <taxon>Rhabditida</taxon>
        <taxon>Spirurina</taxon>
        <taxon>Ascaridomorpha</taxon>
        <taxon>Ascaridoidea</taxon>
        <taxon>Anisakidae</taxon>
        <taxon>Anisakis</taxon>
        <taxon>Anisakis simplex complex</taxon>
    </lineage>
</organism>
<protein>
    <submittedName>
        <fullName evidence="2 4">Uncharacterized protein</fullName>
    </submittedName>
</protein>
<dbReference type="AlphaFoldDB" id="A0A0M3JMD2"/>